<sequence>MKLLFAEIVLFLIVEKNVYNYNVIYPGLWRIAFFCNMWRVYTDMRKADVRYSDKYKYDTGNYDATQRRAGGRWAQVMWIAAGDSDKEDSSADQEANKWRCNSGDLNCYRPPGLP</sequence>
<evidence type="ECO:0000313" key="3">
    <source>
        <dbReference type="Proteomes" id="UP000472265"/>
    </source>
</evidence>
<reference evidence="2" key="1">
    <citation type="submission" date="2021-04" db="EMBL/GenBank/DDBJ databases">
        <authorList>
            <consortium name="Wellcome Sanger Institute Data Sharing"/>
        </authorList>
    </citation>
    <scope>NUCLEOTIDE SEQUENCE [LARGE SCALE GENOMIC DNA]</scope>
</reference>
<dbReference type="Gene3D" id="1.10.132.110">
    <property type="entry name" value="Serum amyloid A protein"/>
    <property type="match status" value="1"/>
</dbReference>
<organism evidence="2 3">
    <name type="scientific">Sparus aurata</name>
    <name type="common">Gilthead sea bream</name>
    <dbReference type="NCBI Taxonomy" id="8175"/>
    <lineage>
        <taxon>Eukaryota</taxon>
        <taxon>Metazoa</taxon>
        <taxon>Chordata</taxon>
        <taxon>Craniata</taxon>
        <taxon>Vertebrata</taxon>
        <taxon>Euteleostomi</taxon>
        <taxon>Actinopterygii</taxon>
        <taxon>Neopterygii</taxon>
        <taxon>Teleostei</taxon>
        <taxon>Neoteleostei</taxon>
        <taxon>Acanthomorphata</taxon>
        <taxon>Eupercaria</taxon>
        <taxon>Spariformes</taxon>
        <taxon>Sparidae</taxon>
        <taxon>Sparus</taxon>
    </lineage>
</organism>
<evidence type="ECO:0000313" key="2">
    <source>
        <dbReference type="Ensembl" id="ENSSAUP00010025585.1"/>
    </source>
</evidence>
<evidence type="ECO:0000256" key="1">
    <source>
        <dbReference type="SAM" id="SignalP"/>
    </source>
</evidence>
<dbReference type="GO" id="GO:0005576">
    <property type="term" value="C:extracellular region"/>
    <property type="evidence" value="ECO:0007669"/>
    <property type="project" value="InterPro"/>
</dbReference>
<reference evidence="2" key="3">
    <citation type="submission" date="2025-09" db="UniProtKB">
        <authorList>
            <consortium name="Ensembl"/>
        </authorList>
    </citation>
    <scope>IDENTIFICATION</scope>
</reference>
<dbReference type="Ensembl" id="ENSSAUT00010027034.1">
    <property type="protein sequence ID" value="ENSSAUP00010025585.1"/>
    <property type="gene ID" value="ENSSAUG00010011160.1"/>
</dbReference>
<feature type="chain" id="PRO_5025659396" description="Serum amyloid A protein" evidence="1">
    <location>
        <begin position="21"/>
        <end position="114"/>
    </location>
</feature>
<feature type="signal peptide" evidence="1">
    <location>
        <begin position="1"/>
        <end position="20"/>
    </location>
</feature>
<name>A0A671VGI2_SPAAU</name>
<accession>A0A671VGI2</accession>
<dbReference type="AlphaFoldDB" id="A0A671VGI2"/>
<proteinExistence type="predicted"/>
<dbReference type="Pfam" id="PF00277">
    <property type="entry name" value="SAA"/>
    <property type="match status" value="1"/>
</dbReference>
<dbReference type="InterPro" id="IPR000096">
    <property type="entry name" value="Serum_amyloid_A"/>
</dbReference>
<dbReference type="InParanoid" id="A0A671VGI2"/>
<reference evidence="2" key="2">
    <citation type="submission" date="2025-08" db="UniProtKB">
        <authorList>
            <consortium name="Ensembl"/>
        </authorList>
    </citation>
    <scope>IDENTIFICATION</scope>
</reference>
<evidence type="ECO:0008006" key="4">
    <source>
        <dbReference type="Google" id="ProtNLM"/>
    </source>
</evidence>
<keyword evidence="3" id="KW-1185">Reference proteome</keyword>
<dbReference type="SMART" id="SM00197">
    <property type="entry name" value="SAA"/>
    <property type="match status" value="1"/>
</dbReference>
<keyword evidence="1" id="KW-0732">Signal</keyword>
<dbReference type="Proteomes" id="UP000472265">
    <property type="component" value="Chromosome 4"/>
</dbReference>
<protein>
    <recommendedName>
        <fullName evidence="4">Serum amyloid A protein</fullName>
    </recommendedName>
</protein>